<dbReference type="AlphaFoldDB" id="A0A3B1CLN0"/>
<dbReference type="PANTHER" id="PTHR12526">
    <property type="entry name" value="GLYCOSYLTRANSFERASE"/>
    <property type="match status" value="1"/>
</dbReference>
<dbReference type="Pfam" id="PF00534">
    <property type="entry name" value="Glycos_transf_1"/>
    <property type="match status" value="1"/>
</dbReference>
<gene>
    <name evidence="2" type="ORF">MNBD_NITROSPINAE05-49</name>
</gene>
<dbReference type="CDD" id="cd03801">
    <property type="entry name" value="GT4_PimA-like"/>
    <property type="match status" value="1"/>
</dbReference>
<accession>A0A3B1CLN0</accession>
<protein>
    <recommendedName>
        <fullName evidence="1">Glycosyl transferase family 1 domain-containing protein</fullName>
    </recommendedName>
</protein>
<evidence type="ECO:0000259" key="1">
    <source>
        <dbReference type="Pfam" id="PF00534"/>
    </source>
</evidence>
<reference evidence="2" key="1">
    <citation type="submission" date="2018-06" db="EMBL/GenBank/DDBJ databases">
        <authorList>
            <person name="Zhirakovskaya E."/>
        </authorList>
    </citation>
    <scope>NUCLEOTIDE SEQUENCE</scope>
</reference>
<dbReference type="GO" id="GO:0016757">
    <property type="term" value="F:glycosyltransferase activity"/>
    <property type="evidence" value="ECO:0007669"/>
    <property type="project" value="InterPro"/>
</dbReference>
<dbReference type="Gene3D" id="3.40.50.2000">
    <property type="entry name" value="Glycogen Phosphorylase B"/>
    <property type="match status" value="1"/>
</dbReference>
<dbReference type="SUPFAM" id="SSF53756">
    <property type="entry name" value="UDP-Glycosyltransferase/glycogen phosphorylase"/>
    <property type="match status" value="1"/>
</dbReference>
<name>A0A3B1CLN0_9ZZZZ</name>
<organism evidence="2">
    <name type="scientific">hydrothermal vent metagenome</name>
    <dbReference type="NCBI Taxonomy" id="652676"/>
    <lineage>
        <taxon>unclassified sequences</taxon>
        <taxon>metagenomes</taxon>
        <taxon>ecological metagenomes</taxon>
    </lineage>
</organism>
<dbReference type="Gene3D" id="3.40.50.11090">
    <property type="match status" value="1"/>
</dbReference>
<evidence type="ECO:0000313" key="2">
    <source>
        <dbReference type="EMBL" id="VAX31456.1"/>
    </source>
</evidence>
<feature type="domain" description="Glycosyl transferase family 1" evidence="1">
    <location>
        <begin position="179"/>
        <end position="333"/>
    </location>
</feature>
<proteinExistence type="predicted"/>
<dbReference type="InterPro" id="IPR001296">
    <property type="entry name" value="Glyco_trans_1"/>
</dbReference>
<sequence>MKITFLLPHVRLSGGVRALLEYANRLEAMGHDVGIILFAEPHKWYRLDKKFKSLGKKPTDLNPKSIDWFDNRVPITRLPFNDKAFFPPADVLVATAWQTAQFAATLPESAGKKFYFIQHYESLWTRDKEHAEKTYRLPFQKIVISSWLKQILADNYQQKASLLVTPVDKNIFYSEEKIWNTPPRICLLHHDYDWKGYQEGIAAIKKVRSLNRKVDLVVFGEKLKDPSDLFEHAGFEFEYHYRPTGDQVARIFSSCDIYICPSWHEGLGMPAMEAMASGCAVVTTDTGGSRDYAIDHETALVSPPKNVEALADNLSAVLDDKQLRVRLAKNGQKKIMEFDWDKNCQQLIDLFNAQ</sequence>
<dbReference type="EMBL" id="UOGG01000157">
    <property type="protein sequence ID" value="VAX31456.1"/>
    <property type="molecule type" value="Genomic_DNA"/>
</dbReference>